<keyword evidence="2" id="KW-1185">Reference proteome</keyword>
<sequence length="198" mass="21654">MREEAMTIYTWEEIGINVTRSPSSSSAAAPDASPEGSWSRVSGFGYKDGLGSVVSSFDLPAPWFIYSLIGIGIVLCGISFTGYITVEALDGCCLCFQMLLLWHLLQLIIAGNSKADICKSIGITVLVVQGLALLVAFVLRGLASPQRTDFDYEDRRDGRARIRKPLLNPRTVPAQNSVKGDDRSARSDSWSSFVREKK</sequence>
<accession>A0ACB9M5S4</accession>
<comment type="caution">
    <text evidence="1">The sequence shown here is derived from an EMBL/GenBank/DDBJ whole genome shotgun (WGS) entry which is preliminary data.</text>
</comment>
<evidence type="ECO:0000313" key="2">
    <source>
        <dbReference type="Proteomes" id="UP001057402"/>
    </source>
</evidence>
<organism evidence="1 2">
    <name type="scientific">Melastoma candidum</name>
    <dbReference type="NCBI Taxonomy" id="119954"/>
    <lineage>
        <taxon>Eukaryota</taxon>
        <taxon>Viridiplantae</taxon>
        <taxon>Streptophyta</taxon>
        <taxon>Embryophyta</taxon>
        <taxon>Tracheophyta</taxon>
        <taxon>Spermatophyta</taxon>
        <taxon>Magnoliopsida</taxon>
        <taxon>eudicotyledons</taxon>
        <taxon>Gunneridae</taxon>
        <taxon>Pentapetalae</taxon>
        <taxon>rosids</taxon>
        <taxon>malvids</taxon>
        <taxon>Myrtales</taxon>
        <taxon>Melastomataceae</taxon>
        <taxon>Melastomatoideae</taxon>
        <taxon>Melastomateae</taxon>
        <taxon>Melastoma</taxon>
    </lineage>
</organism>
<dbReference type="EMBL" id="CM042889">
    <property type="protein sequence ID" value="KAI4319341.1"/>
    <property type="molecule type" value="Genomic_DNA"/>
</dbReference>
<evidence type="ECO:0000313" key="1">
    <source>
        <dbReference type="EMBL" id="KAI4319341.1"/>
    </source>
</evidence>
<proteinExistence type="predicted"/>
<reference evidence="2" key="1">
    <citation type="journal article" date="2023" name="Front. Plant Sci.">
        <title>Chromosomal-level genome assembly of Melastoma candidum provides insights into trichome evolution.</title>
        <authorList>
            <person name="Zhong Y."/>
            <person name="Wu W."/>
            <person name="Sun C."/>
            <person name="Zou P."/>
            <person name="Liu Y."/>
            <person name="Dai S."/>
            <person name="Zhou R."/>
        </authorList>
    </citation>
    <scope>NUCLEOTIDE SEQUENCE [LARGE SCALE GENOMIC DNA]</scope>
</reference>
<dbReference type="Proteomes" id="UP001057402">
    <property type="component" value="Chromosome 10"/>
</dbReference>
<protein>
    <submittedName>
        <fullName evidence="1">Uncharacterized protein</fullName>
    </submittedName>
</protein>
<gene>
    <name evidence="1" type="ORF">MLD38_032948</name>
</gene>
<name>A0ACB9M5S4_9MYRT</name>